<name>V8R5D4_9PSED</name>
<dbReference type="AlphaFoldDB" id="V8R5D4"/>
<dbReference type="PATRIC" id="fig|1395516.4.peg.2740"/>
<dbReference type="HOGENOM" id="CLU_2304474_0_0_6"/>
<dbReference type="EMBL" id="AYMZ01000006">
    <property type="protein sequence ID" value="ETF07107.1"/>
    <property type="molecule type" value="Genomic_DNA"/>
</dbReference>
<evidence type="ECO:0000313" key="1">
    <source>
        <dbReference type="EMBL" id="ETF07107.1"/>
    </source>
</evidence>
<gene>
    <name evidence="1" type="ORF">PMO01_13480</name>
</gene>
<accession>V8R5D4</accession>
<dbReference type="RefSeq" id="WP_024012994.1">
    <property type="nucleotide sequence ID" value="NZ_CM002330.1"/>
</dbReference>
<evidence type="ECO:0000313" key="2">
    <source>
        <dbReference type="Proteomes" id="UP000024771"/>
    </source>
</evidence>
<protein>
    <submittedName>
        <fullName evidence="1">Superoxide dismutase</fullName>
    </submittedName>
</protein>
<comment type="caution">
    <text evidence="1">The sequence shown here is derived from an EMBL/GenBank/DDBJ whole genome shotgun (WGS) entry which is preliminary data.</text>
</comment>
<proteinExistence type="predicted"/>
<organism evidence="1 2">
    <name type="scientific">Pseudomonas moraviensis R28-S</name>
    <dbReference type="NCBI Taxonomy" id="1395516"/>
    <lineage>
        <taxon>Bacteria</taxon>
        <taxon>Pseudomonadati</taxon>
        <taxon>Pseudomonadota</taxon>
        <taxon>Gammaproteobacteria</taxon>
        <taxon>Pseudomonadales</taxon>
        <taxon>Pseudomonadaceae</taxon>
        <taxon>Pseudomonas</taxon>
    </lineage>
</organism>
<sequence length="96" mass="10689">MKTFVILTRRADGAAEDFKRLAKPEVVHVWQGFAGGIVRAVHGLADGPGAAFELESVTFEEARDYIEALPYVKGNLLHVQYCALKPFSYYERLVSS</sequence>
<reference evidence="1 2" key="1">
    <citation type="journal article" date="2014" name="Genome Announc.">
        <title>Draft Genome Sequence of Pseudomonas moraviensis R28-S.</title>
        <authorList>
            <person name="Hunter S.S."/>
            <person name="Yano H."/>
            <person name="Loftie-Eaton W."/>
            <person name="Hughes J."/>
            <person name="De Gelder L."/>
            <person name="Stragier P."/>
            <person name="De Vos P."/>
            <person name="Settles M.L."/>
            <person name="Top E.M."/>
        </authorList>
    </citation>
    <scope>NUCLEOTIDE SEQUENCE [LARGE SCALE GENOMIC DNA]</scope>
    <source>
        <strain evidence="2">R28</strain>
    </source>
</reference>
<dbReference type="Proteomes" id="UP000024771">
    <property type="component" value="Chromosome"/>
</dbReference>